<dbReference type="SUPFAM" id="SSF48452">
    <property type="entry name" value="TPR-like"/>
    <property type="match status" value="1"/>
</dbReference>
<evidence type="ECO:0000313" key="2">
    <source>
        <dbReference type="EMBL" id="KAK6538239.1"/>
    </source>
</evidence>
<dbReference type="Proteomes" id="UP001365542">
    <property type="component" value="Unassembled WGS sequence"/>
</dbReference>
<evidence type="ECO:0000313" key="3">
    <source>
        <dbReference type="Proteomes" id="UP001365542"/>
    </source>
</evidence>
<sequence length="689" mass="79287">MPRKHKFKRYNPKDPDVREYQKTSEWQDYESFIRSEIADGQSHSEIVETLQGLGKPLKLGQLKRLLRLWGISKKNTNKKQRSYIQEIYKTVGKDGQSKLQFKFKDGKLVRRSQIERIVKLSSEGLEDDCSYDSAGIIVNFQSGSNEPRINSDINSNERSNVSVDVGSGSRDISYDSKPDSHRIGKFESAWRNSQKFFVGLAPTVESKSVHLRPSEENEGEDPFSLENFEIFFRWLGINDKYPLSSQNDTAPQYTDGPDVWSEYPPYREKFEQWIALGQNIARSVLGLTPKQLTRLNEACFRKRDFTELWNLPADWLKFMNWKTGLLPSEILETFLQKPEPMSHFLSPEDARDSQEMRKIFQRNFPAMVKIGVSHKGNDNWEYDFYSQAIHLLEIEQLYGPRHYYLIQAIFKVATILERASPPNDEDIIALVKLLLKKLYQLNLHSSLTRDIPHALSHLARALIRVGDDETAMIDTGRLYTYYCSKIHKGAAEIGLARENISKGVILVKNNKYEECLSYFRQAYHILESQSPNVDCFFNTHGHQNTGADFLVIGKNLKKAGDYKLAVSSFEKSIDHYQRAAAHYEVGGRLYDGVLELGTSFAILGQHKLAILWLQRDVLYRVQTYGLHNAGTSIKALVDVVEARGPVVYLQPALEKYLYVCKEKGKTDGPVYHELLRRVNYTPWLDVLNI</sequence>
<comment type="caution">
    <text evidence="2">The sequence shown here is derived from an EMBL/GenBank/DDBJ whole genome shotgun (WGS) entry which is preliminary data.</text>
</comment>
<accession>A0AAV9X825</accession>
<organism evidence="2 3">
    <name type="scientific">Orbilia ellipsospora</name>
    <dbReference type="NCBI Taxonomy" id="2528407"/>
    <lineage>
        <taxon>Eukaryota</taxon>
        <taxon>Fungi</taxon>
        <taxon>Dikarya</taxon>
        <taxon>Ascomycota</taxon>
        <taxon>Pezizomycotina</taxon>
        <taxon>Orbiliomycetes</taxon>
        <taxon>Orbiliales</taxon>
        <taxon>Orbiliaceae</taxon>
        <taxon>Orbilia</taxon>
    </lineage>
</organism>
<name>A0AAV9X825_9PEZI</name>
<dbReference type="AlphaFoldDB" id="A0AAV9X825"/>
<keyword evidence="3" id="KW-1185">Reference proteome</keyword>
<dbReference type="InterPro" id="IPR011990">
    <property type="entry name" value="TPR-like_helical_dom_sf"/>
</dbReference>
<feature type="region of interest" description="Disordered" evidence="1">
    <location>
        <begin position="150"/>
        <end position="178"/>
    </location>
</feature>
<dbReference type="Gene3D" id="1.25.40.10">
    <property type="entry name" value="Tetratricopeptide repeat domain"/>
    <property type="match status" value="1"/>
</dbReference>
<dbReference type="EMBL" id="JAVHJO010000008">
    <property type="protein sequence ID" value="KAK6538239.1"/>
    <property type="molecule type" value="Genomic_DNA"/>
</dbReference>
<gene>
    <name evidence="2" type="ORF">TWF694_011118</name>
</gene>
<evidence type="ECO:0008006" key="4">
    <source>
        <dbReference type="Google" id="ProtNLM"/>
    </source>
</evidence>
<reference evidence="2 3" key="1">
    <citation type="submission" date="2019-10" db="EMBL/GenBank/DDBJ databases">
        <authorList>
            <person name="Palmer J.M."/>
        </authorList>
    </citation>
    <scope>NUCLEOTIDE SEQUENCE [LARGE SCALE GENOMIC DNA]</scope>
    <source>
        <strain evidence="2 3">TWF694</strain>
    </source>
</reference>
<feature type="compositionally biased region" description="Polar residues" evidence="1">
    <location>
        <begin position="150"/>
        <end position="162"/>
    </location>
</feature>
<protein>
    <recommendedName>
        <fullName evidence="4">Clr5 domain-containing protein</fullName>
    </recommendedName>
</protein>
<evidence type="ECO:0000256" key="1">
    <source>
        <dbReference type="SAM" id="MobiDB-lite"/>
    </source>
</evidence>
<proteinExistence type="predicted"/>